<evidence type="ECO:0000256" key="1">
    <source>
        <dbReference type="SAM" id="MobiDB-lite"/>
    </source>
</evidence>
<dbReference type="Gene3D" id="2.40.50.40">
    <property type="match status" value="1"/>
</dbReference>
<feature type="compositionally biased region" description="Low complexity" evidence="1">
    <location>
        <begin position="170"/>
        <end position="180"/>
    </location>
</feature>
<organism evidence="2 3">
    <name type="scientific">Gadus morhua</name>
    <name type="common">Atlantic cod</name>
    <dbReference type="NCBI Taxonomy" id="8049"/>
    <lineage>
        <taxon>Eukaryota</taxon>
        <taxon>Metazoa</taxon>
        <taxon>Chordata</taxon>
        <taxon>Craniata</taxon>
        <taxon>Vertebrata</taxon>
        <taxon>Euteleostomi</taxon>
        <taxon>Actinopterygii</taxon>
        <taxon>Neopterygii</taxon>
        <taxon>Teleostei</taxon>
        <taxon>Neoteleostei</taxon>
        <taxon>Acanthomorphata</taxon>
        <taxon>Zeiogadaria</taxon>
        <taxon>Gadariae</taxon>
        <taxon>Gadiformes</taxon>
        <taxon>Gadoidei</taxon>
        <taxon>Gadidae</taxon>
        <taxon>Gadus</taxon>
    </lineage>
</organism>
<gene>
    <name evidence="2" type="primary">LOC115549400</name>
</gene>
<evidence type="ECO:0000313" key="3">
    <source>
        <dbReference type="Proteomes" id="UP000694546"/>
    </source>
</evidence>
<feature type="region of interest" description="Disordered" evidence="1">
    <location>
        <begin position="1"/>
        <end position="23"/>
    </location>
</feature>
<protein>
    <submittedName>
        <fullName evidence="2">C-C motif chemokine 4-like</fullName>
    </submittedName>
</protein>
<dbReference type="GO" id="GO:0005576">
    <property type="term" value="C:extracellular region"/>
    <property type="evidence" value="ECO:0007669"/>
    <property type="project" value="InterPro"/>
</dbReference>
<feature type="region of interest" description="Disordered" evidence="1">
    <location>
        <begin position="157"/>
        <end position="196"/>
    </location>
</feature>
<dbReference type="GO" id="GO:0006955">
    <property type="term" value="P:immune response"/>
    <property type="evidence" value="ECO:0007669"/>
    <property type="project" value="InterPro"/>
</dbReference>
<keyword evidence="3" id="KW-1185">Reference proteome</keyword>
<name>A0A8C5AZC4_GADMO</name>
<proteinExistence type="predicted"/>
<evidence type="ECO:0000313" key="2">
    <source>
        <dbReference type="Ensembl" id="ENSGMOP00000038955.1"/>
    </source>
</evidence>
<reference evidence="2" key="1">
    <citation type="submission" date="2025-08" db="UniProtKB">
        <authorList>
            <consortium name="Ensembl"/>
        </authorList>
    </citation>
    <scope>IDENTIFICATION</scope>
</reference>
<feature type="compositionally biased region" description="Basic residues" evidence="1">
    <location>
        <begin position="182"/>
        <end position="196"/>
    </location>
</feature>
<sequence length="216" mass="24956">PLNTPPPNHPLRTATESFTSEKSDAGWPTEWGFVGVDRKAKCFKSFELNSVFLVSFFFSPWTSAWMLSQSVWNQSPCEYDCGLQKSIDHNLWYRCCCVSLDTTQVPRIPIDRVLSHFNRRFTSKIGQKVRRICADPNGKWTRRAIKKVNEDRLRALQENEDNAGVANRASTESPTSSEGSSRPRRNNNKGRRNSRNRRRVSLLYVFLVNKQNKRKS</sequence>
<dbReference type="SUPFAM" id="SSF54117">
    <property type="entry name" value="Interleukin 8-like chemokines"/>
    <property type="match status" value="1"/>
</dbReference>
<dbReference type="InterPro" id="IPR036048">
    <property type="entry name" value="Interleukin_8-like_sf"/>
</dbReference>
<accession>A0A8C5AZC4</accession>
<dbReference type="Ensembl" id="ENSGMOT00000071266.1">
    <property type="protein sequence ID" value="ENSGMOP00000038955.1"/>
    <property type="gene ID" value="ENSGMOG00000026037.1"/>
</dbReference>
<reference evidence="2" key="2">
    <citation type="submission" date="2025-09" db="UniProtKB">
        <authorList>
            <consortium name="Ensembl"/>
        </authorList>
    </citation>
    <scope>IDENTIFICATION</scope>
</reference>
<dbReference type="GO" id="GO:0008009">
    <property type="term" value="F:chemokine activity"/>
    <property type="evidence" value="ECO:0007669"/>
    <property type="project" value="InterPro"/>
</dbReference>
<dbReference type="AlphaFoldDB" id="A0A8C5AZC4"/>
<dbReference type="Proteomes" id="UP000694546">
    <property type="component" value="Chromosome 8"/>
</dbReference>